<feature type="transmembrane region" description="Helical" evidence="1">
    <location>
        <begin position="6"/>
        <end position="24"/>
    </location>
</feature>
<reference evidence="3" key="2">
    <citation type="journal article" date="2017" name="Plant Physiol. Biochem.">
        <title>Differential oxidative and antioxidative response of duckweed Lemna minor toward plant growth promoting/inhibiting bacteria.</title>
        <authorList>
            <person name="Ishizawa H."/>
            <person name="Kuroda M."/>
            <person name="Morikawa M."/>
            <person name="Ike M."/>
        </authorList>
    </citation>
    <scope>NUCLEOTIDE SEQUENCE [LARGE SCALE GENOMIC DNA]</scope>
    <source>
        <strain evidence="3">M6</strain>
    </source>
</reference>
<proteinExistence type="predicted"/>
<evidence type="ECO:0000313" key="3">
    <source>
        <dbReference type="Proteomes" id="UP000278756"/>
    </source>
</evidence>
<organism evidence="2 3">
    <name type="scientific">Asticcacaulis excentricus</name>
    <dbReference type="NCBI Taxonomy" id="78587"/>
    <lineage>
        <taxon>Bacteria</taxon>
        <taxon>Pseudomonadati</taxon>
        <taxon>Pseudomonadota</taxon>
        <taxon>Alphaproteobacteria</taxon>
        <taxon>Caulobacterales</taxon>
        <taxon>Caulobacteraceae</taxon>
        <taxon>Asticcacaulis</taxon>
    </lineage>
</organism>
<keyword evidence="1" id="KW-1133">Transmembrane helix</keyword>
<sequence>MTPTKFLIGQIGLVLGIVILGIWASTQWAAHQLAYQTQLGAPWFRVSAWPVYRPWQVFAWWFHYEA</sequence>
<evidence type="ECO:0000313" key="2">
    <source>
        <dbReference type="EMBL" id="BBF80260.1"/>
    </source>
</evidence>
<keyword evidence="1" id="KW-0472">Membrane</keyword>
<reference evidence="3" key="1">
    <citation type="journal article" date="2017" name="Biotechnol. Biofuels">
        <title>Evaluation of environmental bacterial communities as a factor affecting the growth of duckweed Lemna minor.</title>
        <authorList>
            <person name="Ishizawa H."/>
            <person name="Kuroda M."/>
            <person name="Morikawa M."/>
            <person name="Ike M."/>
        </authorList>
    </citation>
    <scope>NUCLEOTIDE SEQUENCE [LARGE SCALE GENOMIC DNA]</scope>
    <source>
        <strain evidence="3">M6</strain>
    </source>
</reference>
<dbReference type="EMBL" id="AP018827">
    <property type="protein sequence ID" value="BBF80260.1"/>
    <property type="molecule type" value="Genomic_DNA"/>
</dbReference>
<keyword evidence="1" id="KW-0812">Transmembrane</keyword>
<name>A0A3G9FYW7_9CAUL</name>
<accession>A0A3G9FYW7</accession>
<gene>
    <name evidence="2" type="ORF">EM6_0839</name>
</gene>
<protein>
    <submittedName>
        <fullName evidence="2">Type IV secretion system protein VirD4</fullName>
    </submittedName>
</protein>
<dbReference type="Proteomes" id="UP000278756">
    <property type="component" value="Chromosome 1"/>
</dbReference>
<dbReference type="AlphaFoldDB" id="A0A3G9FYW7"/>
<evidence type="ECO:0000256" key="1">
    <source>
        <dbReference type="SAM" id="Phobius"/>
    </source>
</evidence>